<dbReference type="InterPro" id="IPR001608">
    <property type="entry name" value="Ala_racemase_N"/>
</dbReference>
<feature type="binding site" evidence="6 8">
    <location>
        <position position="154"/>
    </location>
    <ligand>
        <name>substrate</name>
    </ligand>
</feature>
<feature type="modified residue" description="N6-(pyridoxal phosphate)lysine" evidence="6 7">
    <location>
        <position position="52"/>
    </location>
</feature>
<dbReference type="GO" id="GO:0008784">
    <property type="term" value="F:alanine racemase activity"/>
    <property type="evidence" value="ECO:0007669"/>
    <property type="project" value="UniProtKB-UniRule"/>
</dbReference>
<comment type="function">
    <text evidence="6">Catalyzes the interconversion of L-alanine and D-alanine. May also act on other amino acids.</text>
</comment>
<evidence type="ECO:0000256" key="4">
    <source>
        <dbReference type="ARBA" id="ARBA00022898"/>
    </source>
</evidence>
<dbReference type="GO" id="GO:0005829">
    <property type="term" value="C:cytosol"/>
    <property type="evidence" value="ECO:0007669"/>
    <property type="project" value="TreeGrafter"/>
</dbReference>
<evidence type="ECO:0000256" key="3">
    <source>
        <dbReference type="ARBA" id="ARBA00013089"/>
    </source>
</evidence>
<dbReference type="SUPFAM" id="SSF50621">
    <property type="entry name" value="Alanine racemase C-terminal domain-like"/>
    <property type="match status" value="1"/>
</dbReference>
<dbReference type="InterPro" id="IPR011079">
    <property type="entry name" value="Ala_racemase_C"/>
</dbReference>
<dbReference type="InterPro" id="IPR000821">
    <property type="entry name" value="Ala_racemase"/>
</dbReference>
<protein>
    <recommendedName>
        <fullName evidence="3 6">Alanine racemase</fullName>
        <ecNumber evidence="3 6">5.1.1.1</ecNumber>
    </recommendedName>
</protein>
<comment type="catalytic activity">
    <reaction evidence="1 6">
        <text>L-alanine = D-alanine</text>
        <dbReference type="Rhea" id="RHEA:20249"/>
        <dbReference type="ChEBI" id="CHEBI:57416"/>
        <dbReference type="ChEBI" id="CHEBI:57972"/>
        <dbReference type="EC" id="5.1.1.1"/>
    </reaction>
</comment>
<feature type="active site" description="Proton acceptor; specific for L-alanine" evidence="6">
    <location>
        <position position="277"/>
    </location>
</feature>
<evidence type="ECO:0000259" key="9">
    <source>
        <dbReference type="SMART" id="SM01005"/>
    </source>
</evidence>
<dbReference type="Pfam" id="PF00842">
    <property type="entry name" value="Ala_racemase_C"/>
    <property type="match status" value="1"/>
</dbReference>
<dbReference type="EC" id="5.1.1.1" evidence="3 6"/>
<dbReference type="InterPro" id="IPR009006">
    <property type="entry name" value="Ala_racemase/Decarboxylase_C"/>
</dbReference>
<proteinExistence type="inferred from homology"/>
<dbReference type="GO" id="GO:0030170">
    <property type="term" value="F:pyridoxal phosphate binding"/>
    <property type="evidence" value="ECO:0007669"/>
    <property type="project" value="UniProtKB-UniRule"/>
</dbReference>
<dbReference type="Gene3D" id="2.40.37.10">
    <property type="entry name" value="Lyase, Ornithine Decarboxylase, Chain A, domain 1"/>
    <property type="match status" value="1"/>
</dbReference>
<reference evidence="10 11" key="1">
    <citation type="submission" date="2016-10" db="EMBL/GenBank/DDBJ databases">
        <authorList>
            <person name="de Groot N.N."/>
        </authorList>
    </citation>
    <scope>NUCLEOTIDE SEQUENCE [LARGE SCALE GENOMIC DNA]</scope>
    <source>
        <strain evidence="10 11">CGMCC 1.9157</strain>
    </source>
</reference>
<keyword evidence="4 6" id="KW-0663">Pyridoxal phosphate</keyword>
<dbReference type="OrthoDB" id="9813814at2"/>
<dbReference type="CDD" id="cd00430">
    <property type="entry name" value="PLPDE_III_AR"/>
    <property type="match status" value="1"/>
</dbReference>
<feature type="active site" description="Proton acceptor; specific for D-alanine" evidence="6">
    <location>
        <position position="52"/>
    </location>
</feature>
<dbReference type="SMART" id="SM01005">
    <property type="entry name" value="Ala_racemase_C"/>
    <property type="match status" value="1"/>
</dbReference>
<feature type="domain" description="Alanine racemase C-terminal" evidence="9">
    <location>
        <begin position="256"/>
        <end position="387"/>
    </location>
</feature>
<name>A0A1I5FXS8_9HYPH</name>
<comment type="similarity">
    <text evidence="6">Belongs to the alanine racemase family.</text>
</comment>
<dbReference type="HAMAP" id="MF_01201">
    <property type="entry name" value="Ala_racemase"/>
    <property type="match status" value="1"/>
</dbReference>
<evidence type="ECO:0000256" key="7">
    <source>
        <dbReference type="PIRSR" id="PIRSR600821-50"/>
    </source>
</evidence>
<dbReference type="InterPro" id="IPR029066">
    <property type="entry name" value="PLP-binding_barrel"/>
</dbReference>
<organism evidence="10 11">
    <name type="scientific">Cohaesibacter marisflavi</name>
    <dbReference type="NCBI Taxonomy" id="655353"/>
    <lineage>
        <taxon>Bacteria</taxon>
        <taxon>Pseudomonadati</taxon>
        <taxon>Pseudomonadota</taxon>
        <taxon>Alphaproteobacteria</taxon>
        <taxon>Hyphomicrobiales</taxon>
        <taxon>Cohaesibacteraceae</taxon>
    </lineage>
</organism>
<dbReference type="Gene3D" id="3.20.20.10">
    <property type="entry name" value="Alanine racemase"/>
    <property type="match status" value="1"/>
</dbReference>
<evidence type="ECO:0000256" key="6">
    <source>
        <dbReference type="HAMAP-Rule" id="MF_01201"/>
    </source>
</evidence>
<dbReference type="Proteomes" id="UP000199236">
    <property type="component" value="Unassembled WGS sequence"/>
</dbReference>
<dbReference type="RefSeq" id="WP_090071780.1">
    <property type="nucleotide sequence ID" value="NZ_FOVR01000004.1"/>
</dbReference>
<accession>A0A1I5FXS8</accession>
<dbReference type="UniPathway" id="UPA00042">
    <property type="reaction ID" value="UER00497"/>
</dbReference>
<dbReference type="SUPFAM" id="SSF51419">
    <property type="entry name" value="PLP-binding barrel"/>
    <property type="match status" value="1"/>
</dbReference>
<keyword evidence="11" id="KW-1185">Reference proteome</keyword>
<feature type="binding site" evidence="6 8">
    <location>
        <position position="330"/>
    </location>
    <ligand>
        <name>substrate</name>
    </ligand>
</feature>
<dbReference type="PANTHER" id="PTHR30511">
    <property type="entry name" value="ALANINE RACEMASE"/>
    <property type="match status" value="1"/>
</dbReference>
<evidence type="ECO:0000313" key="10">
    <source>
        <dbReference type="EMBL" id="SFO28413.1"/>
    </source>
</evidence>
<evidence type="ECO:0000256" key="1">
    <source>
        <dbReference type="ARBA" id="ARBA00000316"/>
    </source>
</evidence>
<dbReference type="EMBL" id="FOVR01000004">
    <property type="protein sequence ID" value="SFO28413.1"/>
    <property type="molecule type" value="Genomic_DNA"/>
</dbReference>
<evidence type="ECO:0000256" key="5">
    <source>
        <dbReference type="ARBA" id="ARBA00023235"/>
    </source>
</evidence>
<dbReference type="GO" id="GO:0030632">
    <property type="term" value="P:D-alanine biosynthetic process"/>
    <property type="evidence" value="ECO:0007669"/>
    <property type="project" value="UniProtKB-UniRule"/>
</dbReference>
<dbReference type="STRING" id="655353.SAMN04488056_104250"/>
<comment type="pathway">
    <text evidence="6">Amino-acid biosynthesis; D-alanine biosynthesis; D-alanine from L-alanine: step 1/1.</text>
</comment>
<comment type="cofactor">
    <cofactor evidence="2 6 7">
        <name>pyridoxal 5'-phosphate</name>
        <dbReference type="ChEBI" id="CHEBI:597326"/>
    </cofactor>
</comment>
<dbReference type="NCBIfam" id="TIGR00492">
    <property type="entry name" value="alr"/>
    <property type="match status" value="1"/>
</dbReference>
<dbReference type="AlphaFoldDB" id="A0A1I5FXS8"/>
<sequence length="387" mass="41850">MPDISLPHISHLTAPDPSLAGSHLTIDLKALADNYRMLAQKTGSAECAAVIKADAYGTGLEPAAETLWQAGARTFFVAHPQEGAKARTLLPDAVIYVLNGLVGDDSKDGFDYYRAHQLRPVLGCREEVSLWQDYCANREEALPCAIHFDTGMNRLGLSFADAEALSTQWKTAKPAFALELIISHLVCADEPKHPKNLDQLEKFRAVRALFPDVKASLANSGGVFLGPDYHFDLCRPGIALYGGAVCEGEKSPMKVVATLKSRVLSMRDVPEGQSVSYGATETTKRNSRLAILCLGYADGYLRTASSSDLKKGAKVAINGHQAPIIGRVTMDLIIVDVTGIPQEQVKRGDWAEFFGSQIPVDDVAESAGTISYELLTSLGLRALRSYL</sequence>
<dbReference type="PRINTS" id="PR00992">
    <property type="entry name" value="ALARACEMASE"/>
</dbReference>
<evidence type="ECO:0000256" key="8">
    <source>
        <dbReference type="PIRSR" id="PIRSR600821-52"/>
    </source>
</evidence>
<dbReference type="PANTHER" id="PTHR30511:SF0">
    <property type="entry name" value="ALANINE RACEMASE, CATABOLIC-RELATED"/>
    <property type="match status" value="1"/>
</dbReference>
<keyword evidence="5 6" id="KW-0413">Isomerase</keyword>
<dbReference type="Pfam" id="PF01168">
    <property type="entry name" value="Ala_racemase_N"/>
    <property type="match status" value="1"/>
</dbReference>
<evidence type="ECO:0000313" key="11">
    <source>
        <dbReference type="Proteomes" id="UP000199236"/>
    </source>
</evidence>
<gene>
    <name evidence="10" type="ORF">SAMN04488056_104250</name>
</gene>
<evidence type="ECO:0000256" key="2">
    <source>
        <dbReference type="ARBA" id="ARBA00001933"/>
    </source>
</evidence>